<protein>
    <recommendedName>
        <fullName evidence="4">S-adenosyl-L-methionine-dependent methyltransferase</fullName>
    </recommendedName>
</protein>
<dbReference type="InterPro" id="IPR029063">
    <property type="entry name" value="SAM-dependent_MTases_sf"/>
</dbReference>
<evidence type="ECO:0000313" key="3">
    <source>
        <dbReference type="Proteomes" id="UP000059188"/>
    </source>
</evidence>
<dbReference type="Proteomes" id="UP000059188">
    <property type="component" value="Unassembled WGS sequence"/>
</dbReference>
<accession>A0A0B7FL18</accession>
<evidence type="ECO:0008006" key="4">
    <source>
        <dbReference type="Google" id="ProtNLM"/>
    </source>
</evidence>
<keyword evidence="1" id="KW-0812">Transmembrane</keyword>
<dbReference type="STRING" id="1108050.A0A0B7FL18"/>
<dbReference type="SUPFAM" id="SSF53335">
    <property type="entry name" value="S-adenosyl-L-methionine-dependent methyltransferases"/>
    <property type="match status" value="1"/>
</dbReference>
<keyword evidence="1" id="KW-1133">Transmembrane helix</keyword>
<dbReference type="EMBL" id="LN679102">
    <property type="protein sequence ID" value="CEL57569.1"/>
    <property type="molecule type" value="Genomic_DNA"/>
</dbReference>
<evidence type="ECO:0000313" key="2">
    <source>
        <dbReference type="EMBL" id="CEL57569.1"/>
    </source>
</evidence>
<feature type="transmembrane region" description="Helical" evidence="1">
    <location>
        <begin position="15"/>
        <end position="33"/>
    </location>
</feature>
<gene>
    <name evidence="2" type="ORF">RSOLAG1IB_02311</name>
</gene>
<proteinExistence type="predicted"/>
<evidence type="ECO:0000256" key="1">
    <source>
        <dbReference type="SAM" id="Phobius"/>
    </source>
</evidence>
<keyword evidence="1" id="KW-0472">Membrane</keyword>
<reference evidence="2 3" key="1">
    <citation type="submission" date="2014-11" db="EMBL/GenBank/DDBJ databases">
        <authorList>
            <person name="Wibberg Daniel"/>
        </authorList>
    </citation>
    <scope>NUCLEOTIDE SEQUENCE [LARGE SCALE GENOMIC DNA]</scope>
    <source>
        <strain evidence="2">Rhizoctonia solani AG1-IB 7/3/14</strain>
    </source>
</reference>
<dbReference type="AlphaFoldDB" id="A0A0B7FL18"/>
<keyword evidence="3" id="KW-1185">Reference proteome</keyword>
<sequence>MANFSELLPSYQPSLVGYTIGLGAIIFAATLVYSRKSTEPYGTHLRSLNEKPTTDKVGREWLNMGYWKNTTVFPDACEALALELIKASKCIAGGRVLDVGHGNGESLLLQLTHPEVPRPSSLFGITSLKFQHDRAAARIMRASYPHEIKVQLYLGDAVYRPVSGVPLSPKSPVQIMRHPLELNDANNPTPPHPSYTSIIVLDCAYHFRTREHFLDQSAQSLAPGGSIALADMCVNASTSNLAIRALRRVYCTLFSIDPENMITIQEYKETMERLGYQNVVVEDVSTSVFPGFVDFLQKRGVGWWIFARMVEVWWKTCGARFVIASGERSKYTGS</sequence>
<organism evidence="2 3">
    <name type="scientific">Thanatephorus cucumeris (strain AG1-IB / isolate 7/3/14)</name>
    <name type="common">Lettuce bottom rot fungus</name>
    <name type="synonym">Rhizoctonia solani</name>
    <dbReference type="NCBI Taxonomy" id="1108050"/>
    <lineage>
        <taxon>Eukaryota</taxon>
        <taxon>Fungi</taxon>
        <taxon>Dikarya</taxon>
        <taxon>Basidiomycota</taxon>
        <taxon>Agaricomycotina</taxon>
        <taxon>Agaricomycetes</taxon>
        <taxon>Cantharellales</taxon>
        <taxon>Ceratobasidiaceae</taxon>
        <taxon>Rhizoctonia</taxon>
        <taxon>Rhizoctonia solani AG-1</taxon>
    </lineage>
</organism>
<dbReference type="Pfam" id="PF13489">
    <property type="entry name" value="Methyltransf_23"/>
    <property type="match status" value="1"/>
</dbReference>
<name>A0A0B7FL18_THACB</name>
<dbReference type="OrthoDB" id="61390at2759"/>
<dbReference type="Gene3D" id="3.40.50.150">
    <property type="entry name" value="Vaccinia Virus protein VP39"/>
    <property type="match status" value="1"/>
</dbReference>